<dbReference type="GO" id="GO:0005634">
    <property type="term" value="C:nucleus"/>
    <property type="evidence" value="ECO:0007669"/>
    <property type="project" value="UniProtKB-SubCell"/>
</dbReference>
<dbReference type="PROSITE" id="PS50118">
    <property type="entry name" value="HMG_BOX_2"/>
    <property type="match status" value="1"/>
</dbReference>
<dbReference type="EMBL" id="BDSP01000225">
    <property type="protein sequence ID" value="GAX25507.1"/>
    <property type="molecule type" value="Genomic_DNA"/>
</dbReference>
<keyword evidence="2 4" id="KW-0238">DNA-binding</keyword>
<evidence type="ECO:0000256" key="2">
    <source>
        <dbReference type="ARBA" id="ARBA00023125"/>
    </source>
</evidence>
<dbReference type="PANTHER" id="PTHR48112">
    <property type="entry name" value="HIGH MOBILITY GROUP PROTEIN DSP1"/>
    <property type="match status" value="1"/>
</dbReference>
<accession>A0A1Z5KH16</accession>
<keyword evidence="8" id="KW-1185">Reference proteome</keyword>
<dbReference type="InterPro" id="IPR050342">
    <property type="entry name" value="HMGB"/>
</dbReference>
<comment type="caution">
    <text evidence="7">The sequence shown here is derived from an EMBL/GenBank/DDBJ whole genome shotgun (WGS) entry which is preliminary data.</text>
</comment>
<evidence type="ECO:0000259" key="6">
    <source>
        <dbReference type="PROSITE" id="PS50118"/>
    </source>
</evidence>
<dbReference type="InterPro" id="IPR009071">
    <property type="entry name" value="HMG_box_dom"/>
</dbReference>
<feature type="region of interest" description="Disordered" evidence="5">
    <location>
        <begin position="138"/>
        <end position="161"/>
    </location>
</feature>
<dbReference type="AlphaFoldDB" id="A0A1Z5KH16"/>
<dbReference type="Gene3D" id="1.10.30.10">
    <property type="entry name" value="High mobility group box domain"/>
    <property type="match status" value="1"/>
</dbReference>
<organism evidence="7 8">
    <name type="scientific">Fistulifera solaris</name>
    <name type="common">Oleaginous diatom</name>
    <dbReference type="NCBI Taxonomy" id="1519565"/>
    <lineage>
        <taxon>Eukaryota</taxon>
        <taxon>Sar</taxon>
        <taxon>Stramenopiles</taxon>
        <taxon>Ochrophyta</taxon>
        <taxon>Bacillariophyta</taxon>
        <taxon>Bacillariophyceae</taxon>
        <taxon>Bacillariophycidae</taxon>
        <taxon>Naviculales</taxon>
        <taxon>Naviculaceae</taxon>
        <taxon>Fistulifera</taxon>
    </lineage>
</organism>
<dbReference type="SMART" id="SM00398">
    <property type="entry name" value="HMG"/>
    <property type="match status" value="1"/>
</dbReference>
<proteinExistence type="predicted"/>
<keyword evidence="3 4" id="KW-0539">Nucleus</keyword>
<dbReference type="SUPFAM" id="SSF47095">
    <property type="entry name" value="HMG-box"/>
    <property type="match status" value="1"/>
</dbReference>
<dbReference type="InterPro" id="IPR036910">
    <property type="entry name" value="HMG_box_dom_sf"/>
</dbReference>
<evidence type="ECO:0000256" key="5">
    <source>
        <dbReference type="SAM" id="MobiDB-lite"/>
    </source>
</evidence>
<evidence type="ECO:0000256" key="3">
    <source>
        <dbReference type="ARBA" id="ARBA00023242"/>
    </source>
</evidence>
<sequence length="337" mass="37963">MNKREISNRSPTEGNANVWTEIEDSPELPKKRKSNDGDGHDKLRPKRPLTGYNRFFKEERIRWKEEQSSSGMPEEKKQTFLTMGREISARWVRLPREQKKKYIAEYDKEMLQYRIDVEKYNREKEEKAAADAVAKKEQSAQKLKKNGAQLKAPTDSLVPGPSSLGSFDTNALLQPQMMENNSIAHALSNSGSSATQFALNQLHQQRQFEILLRQRLLDRQMQLESSLLSLRSLAGGSAVRTQENPSHILSATQMDSLIFPGANAAAPYSGLLSSTGNVQTQLQNHPRGGLIRTNFPYATLPEPSSSVAVGNVSNRSYEQLLLSLMLQQRNHRPSNNS</sequence>
<dbReference type="InParanoid" id="A0A1Z5KH16"/>
<protein>
    <recommendedName>
        <fullName evidence="6">HMG box domain-containing protein</fullName>
    </recommendedName>
</protein>
<dbReference type="OrthoDB" id="49060at2759"/>
<name>A0A1Z5KH16_FISSO</name>
<feature type="compositionally biased region" description="Polar residues" evidence="5">
    <location>
        <begin position="8"/>
        <end position="18"/>
    </location>
</feature>
<dbReference type="GO" id="GO:0003677">
    <property type="term" value="F:DNA binding"/>
    <property type="evidence" value="ECO:0007669"/>
    <property type="project" value="UniProtKB-UniRule"/>
</dbReference>
<gene>
    <name evidence="7" type="ORF">FisN_12Lu098</name>
</gene>
<evidence type="ECO:0000256" key="4">
    <source>
        <dbReference type="PROSITE-ProRule" id="PRU00267"/>
    </source>
</evidence>
<reference evidence="7 8" key="1">
    <citation type="journal article" date="2015" name="Plant Cell">
        <title>Oil accumulation by the oleaginous diatom Fistulifera solaris as revealed by the genome and transcriptome.</title>
        <authorList>
            <person name="Tanaka T."/>
            <person name="Maeda Y."/>
            <person name="Veluchamy A."/>
            <person name="Tanaka M."/>
            <person name="Abida H."/>
            <person name="Marechal E."/>
            <person name="Bowler C."/>
            <person name="Muto M."/>
            <person name="Sunaga Y."/>
            <person name="Tanaka M."/>
            <person name="Yoshino T."/>
            <person name="Taniguchi T."/>
            <person name="Fukuda Y."/>
            <person name="Nemoto M."/>
            <person name="Matsumoto M."/>
            <person name="Wong P.S."/>
            <person name="Aburatani S."/>
            <person name="Fujibuchi W."/>
        </authorList>
    </citation>
    <scope>NUCLEOTIDE SEQUENCE [LARGE SCALE GENOMIC DNA]</scope>
    <source>
        <strain evidence="7 8">JPCC DA0580</strain>
    </source>
</reference>
<feature type="region of interest" description="Disordered" evidence="5">
    <location>
        <begin position="1"/>
        <end position="53"/>
    </location>
</feature>
<dbReference type="Proteomes" id="UP000198406">
    <property type="component" value="Unassembled WGS sequence"/>
</dbReference>
<feature type="domain" description="HMG box" evidence="6">
    <location>
        <begin position="45"/>
        <end position="121"/>
    </location>
</feature>
<evidence type="ECO:0000313" key="8">
    <source>
        <dbReference type="Proteomes" id="UP000198406"/>
    </source>
</evidence>
<evidence type="ECO:0000313" key="7">
    <source>
        <dbReference type="EMBL" id="GAX25507.1"/>
    </source>
</evidence>
<evidence type="ECO:0000256" key="1">
    <source>
        <dbReference type="ARBA" id="ARBA00004123"/>
    </source>
</evidence>
<feature type="DNA-binding region" description="HMG box" evidence="4">
    <location>
        <begin position="45"/>
        <end position="121"/>
    </location>
</feature>
<dbReference type="PANTHER" id="PTHR48112:SF32">
    <property type="entry name" value="HIGH MOBILITY GROUP PROTEIN B3"/>
    <property type="match status" value="1"/>
</dbReference>
<comment type="subcellular location">
    <subcellularLocation>
        <location evidence="1">Nucleus</location>
    </subcellularLocation>
</comment>